<dbReference type="eggNOG" id="COG3249">
    <property type="taxonomic scope" value="Bacteria"/>
</dbReference>
<sequence length="410" mass="44963">MRLLACLLATLTSFSALAVTKVNVFDTDAVVVEQQEGAKYSGEELARREGMREVIVRATGDSASLDNPVVQKAITQSSRFLSTIKTSQKDDQPILKMSFNSKQIQSLLAQANLPYWPEERARLLVWIVEDNGYDRTISWEQSDRTSVANLRYVAGQKGLPIIVPVGDIDDVTSIKPTELWGGFTKQIASSSHRYNVDAVVVARISRKGNQQRLRWALYDDKPQFIADSALTPVSGEASGTNKQVTEALVADLGRYYANKSSSKRSAEVASSIDVTFSGVEDAFSFFSIERMLEGLSSVASVELSQVEGDDVDFRINLITDKADFERQLLRSNKVHKLAKPVVASPEPATSTRVESSNEAGTVSPSGEELSGNVPSADKESLPAPVQQPTAQEALTEEVPQHQTLDYEWQS</sequence>
<comment type="caution">
    <text evidence="3">The sequence shown here is derived from an EMBL/GenBank/DDBJ whole genome shotgun (WGS) entry which is preliminary data.</text>
</comment>
<gene>
    <name evidence="3" type="ORF">VEZ01S_01_00870</name>
</gene>
<keyword evidence="2" id="KW-0732">Signal</keyword>
<reference evidence="3 4" key="1">
    <citation type="submission" date="2013-09" db="EMBL/GenBank/DDBJ databases">
        <title>Whole genome shotgun sequence of Vibrio ezurae NBRC 102218.</title>
        <authorList>
            <person name="Yoshida I."/>
            <person name="Hosoyama A."/>
            <person name="Numata M."/>
            <person name="Hashimoto M."/>
            <person name="Hosoyama Y."/>
            <person name="Tsuchikane K."/>
            <person name="Noguchi M."/>
            <person name="Hirakata S."/>
            <person name="Ichikawa N."/>
            <person name="Ohji S."/>
            <person name="Yamazoe A."/>
            <person name="Fujita N."/>
        </authorList>
    </citation>
    <scope>NUCLEOTIDE SEQUENCE [LARGE SCALE GENOMIC DNA]</scope>
    <source>
        <strain evidence="3 4">NBRC 102218</strain>
    </source>
</reference>
<evidence type="ECO:0000256" key="2">
    <source>
        <dbReference type="SAM" id="SignalP"/>
    </source>
</evidence>
<dbReference type="InterPro" id="IPR018642">
    <property type="entry name" value="DUF2066"/>
</dbReference>
<evidence type="ECO:0000313" key="4">
    <source>
        <dbReference type="Proteomes" id="UP000016562"/>
    </source>
</evidence>
<feature type="compositionally biased region" description="Polar residues" evidence="1">
    <location>
        <begin position="400"/>
        <end position="410"/>
    </location>
</feature>
<name>U3CJD1_9VIBR</name>
<dbReference type="EMBL" id="BATM01000001">
    <property type="protein sequence ID" value="GAD78308.1"/>
    <property type="molecule type" value="Genomic_DNA"/>
</dbReference>
<organism evidence="3 4">
    <name type="scientific">Vibrio ezurae NBRC 102218</name>
    <dbReference type="NCBI Taxonomy" id="1219080"/>
    <lineage>
        <taxon>Bacteria</taxon>
        <taxon>Pseudomonadati</taxon>
        <taxon>Pseudomonadota</taxon>
        <taxon>Gammaproteobacteria</taxon>
        <taxon>Vibrionales</taxon>
        <taxon>Vibrionaceae</taxon>
        <taxon>Vibrio</taxon>
    </lineage>
</organism>
<dbReference type="Proteomes" id="UP000016562">
    <property type="component" value="Unassembled WGS sequence"/>
</dbReference>
<feature type="chain" id="PRO_5004639404" description="DUF2066 domain-containing protein" evidence="2">
    <location>
        <begin position="19"/>
        <end position="410"/>
    </location>
</feature>
<feature type="compositionally biased region" description="Polar residues" evidence="1">
    <location>
        <begin position="347"/>
        <end position="364"/>
    </location>
</feature>
<feature type="signal peptide" evidence="2">
    <location>
        <begin position="1"/>
        <end position="18"/>
    </location>
</feature>
<accession>U3CJD1</accession>
<dbReference type="AlphaFoldDB" id="U3CJD1"/>
<dbReference type="OrthoDB" id="6195299at2"/>
<protein>
    <recommendedName>
        <fullName evidence="5">DUF2066 domain-containing protein</fullName>
    </recommendedName>
</protein>
<evidence type="ECO:0000256" key="1">
    <source>
        <dbReference type="SAM" id="MobiDB-lite"/>
    </source>
</evidence>
<feature type="region of interest" description="Disordered" evidence="1">
    <location>
        <begin position="340"/>
        <end position="410"/>
    </location>
</feature>
<evidence type="ECO:0000313" key="3">
    <source>
        <dbReference type="EMBL" id="GAD78308.1"/>
    </source>
</evidence>
<keyword evidence="4" id="KW-1185">Reference proteome</keyword>
<dbReference type="Pfam" id="PF09839">
    <property type="entry name" value="DUF2066"/>
    <property type="match status" value="1"/>
</dbReference>
<evidence type="ECO:0008006" key="5">
    <source>
        <dbReference type="Google" id="ProtNLM"/>
    </source>
</evidence>
<proteinExistence type="predicted"/>
<dbReference type="RefSeq" id="WP_021712032.1">
    <property type="nucleotide sequence ID" value="NZ_BATM01000001.1"/>
</dbReference>
<dbReference type="STRING" id="1219080.VEZ01S_01_00870"/>